<dbReference type="PANTHER" id="PTHR43787">
    <property type="entry name" value="FEMO COFACTOR BIOSYNTHESIS PROTEIN NIFB-RELATED"/>
    <property type="match status" value="1"/>
</dbReference>
<dbReference type="InterPro" id="IPR013785">
    <property type="entry name" value="Aldolase_TIM"/>
</dbReference>
<evidence type="ECO:0000313" key="8">
    <source>
        <dbReference type="EMBL" id="PKK88653.1"/>
    </source>
</evidence>
<keyword evidence="6" id="KW-0411">Iron-sulfur</keyword>
<gene>
    <name evidence="8" type="ORF">CVV64_17845</name>
</gene>
<dbReference type="CDD" id="cd01335">
    <property type="entry name" value="Radical_SAM"/>
    <property type="match status" value="1"/>
</dbReference>
<protein>
    <recommendedName>
        <fullName evidence="7">Radical SAM core domain-containing protein</fullName>
    </recommendedName>
</protein>
<evidence type="ECO:0000256" key="3">
    <source>
        <dbReference type="ARBA" id="ARBA00022691"/>
    </source>
</evidence>
<keyword evidence="3" id="KW-0949">S-adenosyl-L-methionine</keyword>
<evidence type="ECO:0000256" key="4">
    <source>
        <dbReference type="ARBA" id="ARBA00022723"/>
    </source>
</evidence>
<organism evidence="8 9">
    <name type="scientific">Candidatus Wallbacteria bacterium HGW-Wallbacteria-1</name>
    <dbReference type="NCBI Taxonomy" id="2013854"/>
    <lineage>
        <taxon>Bacteria</taxon>
        <taxon>Candidatus Walliibacteriota</taxon>
    </lineage>
</organism>
<dbReference type="SFLD" id="SFLDG01067">
    <property type="entry name" value="SPASM/twitch_domain_containing"/>
    <property type="match status" value="1"/>
</dbReference>
<evidence type="ECO:0000256" key="2">
    <source>
        <dbReference type="ARBA" id="ARBA00022485"/>
    </source>
</evidence>
<evidence type="ECO:0000256" key="6">
    <source>
        <dbReference type="ARBA" id="ARBA00023014"/>
    </source>
</evidence>
<dbReference type="PANTHER" id="PTHR43787:SF3">
    <property type="entry name" value="ARYLSULFATASE REGULATORY PROTEIN"/>
    <property type="match status" value="1"/>
</dbReference>
<dbReference type="UniPathway" id="UPA00782"/>
<proteinExistence type="predicted"/>
<dbReference type="NCBIfam" id="TIGR04085">
    <property type="entry name" value="rSAM_more_4Fe4S"/>
    <property type="match status" value="1"/>
</dbReference>
<keyword evidence="4" id="KW-0479">Metal-binding</keyword>
<sequence>MSRKLRWSKYNFTFDSEKHGVFIYNSLTNSLMTADPEFATHLPEIMKNPDSFDFSQWFQPLSEMLKNRVLLTQEDEDDFMITMKFRKTASRFDSSTMGLTLLVTEKCNFKCPYCFEKINDPADMSDEVIDGLIRFIETFMPLKSIFITWFGGEPLLRPDIIRKVNQRIMDLGVKVSSLIVTNGWLLNDQVIDMLDELNATAIQVTIEGPPEIHNQTRIHKSRGDSFHVIQQNLDRLMLERKWKGSLIIHYNIDDYNADHYAETIEYWKNRYPDGRVLTGKNFVDRDKRGSRDGSCSFSREREIEYYLTQYRKNGGMGLSYYPVRHGFGCIATKRNGFVIGARGQVYKCWHDVGVEDRQIGSVFTPPQKWNWSIISRYMSGVDPFDNPECRECFLLPVCEDCPHIWYRKKYMGQDVSLCARYRENLARFLEIHYERKQVEEGKC</sequence>
<evidence type="ECO:0000256" key="1">
    <source>
        <dbReference type="ARBA" id="ARBA00001966"/>
    </source>
</evidence>
<evidence type="ECO:0000313" key="9">
    <source>
        <dbReference type="Proteomes" id="UP000233256"/>
    </source>
</evidence>
<feature type="domain" description="Radical SAM core" evidence="7">
    <location>
        <begin position="91"/>
        <end position="316"/>
    </location>
</feature>
<comment type="caution">
    <text evidence="8">The sequence shown here is derived from an EMBL/GenBank/DDBJ whole genome shotgun (WGS) entry which is preliminary data.</text>
</comment>
<dbReference type="InterPro" id="IPR058240">
    <property type="entry name" value="rSAM_sf"/>
</dbReference>
<dbReference type="Gene3D" id="3.20.20.70">
    <property type="entry name" value="Aldolase class I"/>
    <property type="match status" value="1"/>
</dbReference>
<dbReference type="Pfam" id="PF04055">
    <property type="entry name" value="Radical_SAM"/>
    <property type="match status" value="1"/>
</dbReference>
<accession>A0A2N1PJX9</accession>
<dbReference type="PROSITE" id="PS51918">
    <property type="entry name" value="RADICAL_SAM"/>
    <property type="match status" value="1"/>
</dbReference>
<evidence type="ECO:0000259" key="7">
    <source>
        <dbReference type="PROSITE" id="PS51918"/>
    </source>
</evidence>
<name>A0A2N1PJX9_9BACT</name>
<dbReference type="SUPFAM" id="SSF102114">
    <property type="entry name" value="Radical SAM enzymes"/>
    <property type="match status" value="1"/>
</dbReference>
<comment type="cofactor">
    <cofactor evidence="1">
        <name>[4Fe-4S] cluster</name>
        <dbReference type="ChEBI" id="CHEBI:49883"/>
    </cofactor>
</comment>
<dbReference type="AlphaFoldDB" id="A0A2N1PJX9"/>
<dbReference type="Proteomes" id="UP000233256">
    <property type="component" value="Unassembled WGS sequence"/>
</dbReference>
<dbReference type="GO" id="GO:0003824">
    <property type="term" value="F:catalytic activity"/>
    <property type="evidence" value="ECO:0007669"/>
    <property type="project" value="InterPro"/>
</dbReference>
<dbReference type="GO" id="GO:0046872">
    <property type="term" value="F:metal ion binding"/>
    <property type="evidence" value="ECO:0007669"/>
    <property type="project" value="UniProtKB-KW"/>
</dbReference>
<dbReference type="EMBL" id="PGXC01000038">
    <property type="protein sequence ID" value="PKK88653.1"/>
    <property type="molecule type" value="Genomic_DNA"/>
</dbReference>
<dbReference type="SFLD" id="SFLDS00029">
    <property type="entry name" value="Radical_SAM"/>
    <property type="match status" value="1"/>
</dbReference>
<evidence type="ECO:0000256" key="5">
    <source>
        <dbReference type="ARBA" id="ARBA00023004"/>
    </source>
</evidence>
<keyword evidence="5" id="KW-0408">Iron</keyword>
<keyword evidence="2" id="KW-0004">4Fe-4S</keyword>
<dbReference type="InterPro" id="IPR007197">
    <property type="entry name" value="rSAM"/>
</dbReference>
<dbReference type="InterPro" id="IPR023885">
    <property type="entry name" value="4Fe4S-binding_SPASM_dom"/>
</dbReference>
<dbReference type="GO" id="GO:0051539">
    <property type="term" value="F:4 iron, 4 sulfur cluster binding"/>
    <property type="evidence" value="ECO:0007669"/>
    <property type="project" value="UniProtKB-KW"/>
</dbReference>
<reference evidence="8 9" key="1">
    <citation type="journal article" date="2017" name="ISME J.">
        <title>Potential for microbial H2 and metal transformations associated with novel bacteria and archaea in deep terrestrial subsurface sediments.</title>
        <authorList>
            <person name="Hernsdorf A.W."/>
            <person name="Amano Y."/>
            <person name="Miyakawa K."/>
            <person name="Ise K."/>
            <person name="Suzuki Y."/>
            <person name="Anantharaman K."/>
            <person name="Probst A."/>
            <person name="Burstein D."/>
            <person name="Thomas B.C."/>
            <person name="Banfield J.F."/>
        </authorList>
    </citation>
    <scope>NUCLEOTIDE SEQUENCE [LARGE SCALE GENOMIC DNA]</scope>
    <source>
        <strain evidence="8">HGW-Wallbacteria-1</strain>
    </source>
</reference>